<dbReference type="Gene3D" id="1.25.40.90">
    <property type="match status" value="1"/>
</dbReference>
<proteinExistence type="inferred from homology"/>
<dbReference type="SUPFAM" id="SSF48464">
    <property type="entry name" value="ENTH/VHS domain"/>
    <property type="match status" value="1"/>
</dbReference>
<sequence length="487" mass="54439">MAFTKPSKDPFSTYVGHLIDVNTAGTNRTEDWGQFLNICDSVSTTGEGPKEAIKAFKKRLYRNYNQKEVRLALSLLEMCMKNCGPAFQSLVVKKDFCKDVLVKLLNPKYNLPVNFQNKILQFIKSWSSGSLPNVDTTEVKELYLDLVKKGIQFPPLPIDAEISLETVEETRPSSKSCSPASPESSSTVAHLSPEQIGKLYSELDVVRMNIKVMSEILLEIRPGKEVKEDMDLLEELQKTCKEMQRRIVTLLESVQNEEVIVEMVQVNDDLNNVFLRYNRFSRNRSNQEPIYSMPAELALTVDRNPSAPASELIDLAPLSAPVNGVPGLPLTASHQLPTPLLAPGAALVPDVSISQQNVSNPISNHLYPQMDLSGLREMANTPFMFPVQSMIPHPPPRQLYDNVSFSTPLLPTVPTLPPTLVPLPKEQPQNPAADHKPENSKENSTTNYYELLEFDPLVENSQKDVVYEEVDTSLWNSGPKKTVPLLQ</sequence>
<dbReference type="Gene3D" id="1.20.58.160">
    <property type="match status" value="1"/>
</dbReference>
<feature type="coiled-coil region" evidence="5">
    <location>
        <begin position="226"/>
        <end position="253"/>
    </location>
</feature>
<dbReference type="InterPro" id="IPR008942">
    <property type="entry name" value="ENTH_VHS"/>
</dbReference>
<dbReference type="AlphaFoldDB" id="A0AAD1S5N7"/>
<evidence type="ECO:0000313" key="9">
    <source>
        <dbReference type="EMBL" id="CAH2291750.1"/>
    </source>
</evidence>
<dbReference type="InterPro" id="IPR038425">
    <property type="entry name" value="GAT_sf"/>
</dbReference>
<evidence type="ECO:0000256" key="4">
    <source>
        <dbReference type="PIRNR" id="PIRNR036948"/>
    </source>
</evidence>
<comment type="similarity">
    <text evidence="1 4">Belongs to the TOM1 family.</text>
</comment>
<dbReference type="Pfam" id="PF00790">
    <property type="entry name" value="VHS"/>
    <property type="match status" value="1"/>
</dbReference>
<feature type="domain" description="VHS" evidence="7">
    <location>
        <begin position="22"/>
        <end position="154"/>
    </location>
</feature>
<keyword evidence="5" id="KW-0175">Coiled coil</keyword>
<dbReference type="EMBL" id="OW240916">
    <property type="protein sequence ID" value="CAH2291750.1"/>
    <property type="molecule type" value="Genomic_DNA"/>
</dbReference>
<dbReference type="SUPFAM" id="SSF89009">
    <property type="entry name" value="GAT-like domain"/>
    <property type="match status" value="1"/>
</dbReference>
<organism evidence="9 10">
    <name type="scientific">Pelobates cultripes</name>
    <name type="common">Western spadefoot toad</name>
    <dbReference type="NCBI Taxonomy" id="61616"/>
    <lineage>
        <taxon>Eukaryota</taxon>
        <taxon>Metazoa</taxon>
        <taxon>Chordata</taxon>
        <taxon>Craniata</taxon>
        <taxon>Vertebrata</taxon>
        <taxon>Euteleostomi</taxon>
        <taxon>Amphibia</taxon>
        <taxon>Batrachia</taxon>
        <taxon>Anura</taxon>
        <taxon>Pelobatoidea</taxon>
        <taxon>Pelobatidae</taxon>
        <taxon>Pelobates</taxon>
    </lineage>
</organism>
<dbReference type="GO" id="GO:0030276">
    <property type="term" value="F:clathrin binding"/>
    <property type="evidence" value="ECO:0007669"/>
    <property type="project" value="TreeGrafter"/>
</dbReference>
<dbReference type="PROSITE" id="PS50179">
    <property type="entry name" value="VHS"/>
    <property type="match status" value="1"/>
</dbReference>
<dbReference type="InterPro" id="IPR014645">
    <property type="entry name" value="TOM1"/>
</dbReference>
<dbReference type="PANTHER" id="PTHR13856">
    <property type="entry name" value="VHS DOMAIN CONTAINING PROTEIN FAMILY"/>
    <property type="match status" value="1"/>
</dbReference>
<evidence type="ECO:0000256" key="1">
    <source>
        <dbReference type="ARBA" id="ARBA00007708"/>
    </source>
</evidence>
<feature type="region of interest" description="Disordered" evidence="6">
    <location>
        <begin position="418"/>
        <end position="444"/>
    </location>
</feature>
<evidence type="ECO:0000256" key="3">
    <source>
        <dbReference type="ARBA" id="ARBA00022927"/>
    </source>
</evidence>
<dbReference type="SMART" id="SM00288">
    <property type="entry name" value="VHS"/>
    <property type="match status" value="1"/>
</dbReference>
<keyword evidence="3 4" id="KW-0653">Protein transport</keyword>
<dbReference type="Pfam" id="PF03127">
    <property type="entry name" value="GAT"/>
    <property type="match status" value="1"/>
</dbReference>
<keyword evidence="2 4" id="KW-0813">Transport</keyword>
<dbReference type="PIRSF" id="PIRSF036948">
    <property type="entry name" value="TOM1"/>
    <property type="match status" value="1"/>
</dbReference>
<evidence type="ECO:0000256" key="5">
    <source>
        <dbReference type="SAM" id="Coils"/>
    </source>
</evidence>
<keyword evidence="10" id="KW-1185">Reference proteome</keyword>
<dbReference type="EMBL" id="OW240916">
    <property type="protein sequence ID" value="CAH2291749.1"/>
    <property type="molecule type" value="Genomic_DNA"/>
</dbReference>
<evidence type="ECO:0000256" key="6">
    <source>
        <dbReference type="SAM" id="MobiDB-lite"/>
    </source>
</evidence>
<dbReference type="PANTHER" id="PTHR13856:SF28">
    <property type="entry name" value="TOM1-LIKE PROTEIN 1"/>
    <property type="match status" value="1"/>
</dbReference>
<dbReference type="GO" id="GO:0043130">
    <property type="term" value="F:ubiquitin binding"/>
    <property type="evidence" value="ECO:0007669"/>
    <property type="project" value="InterPro"/>
</dbReference>
<reference evidence="9" key="1">
    <citation type="submission" date="2022-03" db="EMBL/GenBank/DDBJ databases">
        <authorList>
            <person name="Alioto T."/>
            <person name="Alioto T."/>
            <person name="Gomez Garrido J."/>
        </authorList>
    </citation>
    <scope>NUCLEOTIDE SEQUENCE</scope>
</reference>
<dbReference type="GO" id="GO:0005768">
    <property type="term" value="C:endosome"/>
    <property type="evidence" value="ECO:0007669"/>
    <property type="project" value="TreeGrafter"/>
</dbReference>
<dbReference type="GO" id="GO:0035091">
    <property type="term" value="F:phosphatidylinositol binding"/>
    <property type="evidence" value="ECO:0007669"/>
    <property type="project" value="InterPro"/>
</dbReference>
<dbReference type="PROSITE" id="PS50909">
    <property type="entry name" value="GAT"/>
    <property type="match status" value="1"/>
</dbReference>
<dbReference type="GO" id="GO:0015031">
    <property type="term" value="P:protein transport"/>
    <property type="evidence" value="ECO:0007669"/>
    <property type="project" value="UniProtKB-UniRule"/>
</dbReference>
<dbReference type="InterPro" id="IPR002014">
    <property type="entry name" value="VHS_dom"/>
</dbReference>
<name>A0AAD1S5N7_PELCU</name>
<feature type="region of interest" description="Disordered" evidence="6">
    <location>
        <begin position="169"/>
        <end position="189"/>
    </location>
</feature>
<protein>
    <submittedName>
        <fullName evidence="9">TOM1 1 isoform X1</fullName>
    </submittedName>
</protein>
<evidence type="ECO:0000256" key="2">
    <source>
        <dbReference type="ARBA" id="ARBA00022448"/>
    </source>
</evidence>
<feature type="compositionally biased region" description="Low complexity" evidence="6">
    <location>
        <begin position="173"/>
        <end position="186"/>
    </location>
</feature>
<gene>
    <name evidence="9" type="ORF">PECUL_23A025387</name>
</gene>
<dbReference type="GO" id="GO:0016020">
    <property type="term" value="C:membrane"/>
    <property type="evidence" value="ECO:0007669"/>
    <property type="project" value="TreeGrafter"/>
</dbReference>
<evidence type="ECO:0000259" key="7">
    <source>
        <dbReference type="PROSITE" id="PS50179"/>
    </source>
</evidence>
<accession>A0AAD1S5N7</accession>
<feature type="domain" description="GAT" evidence="8">
    <location>
        <begin position="194"/>
        <end position="282"/>
    </location>
</feature>
<dbReference type="InterPro" id="IPR004152">
    <property type="entry name" value="GAT_dom"/>
</dbReference>
<evidence type="ECO:0000259" key="8">
    <source>
        <dbReference type="PROSITE" id="PS50909"/>
    </source>
</evidence>
<dbReference type="GO" id="GO:0007165">
    <property type="term" value="P:signal transduction"/>
    <property type="evidence" value="ECO:0007669"/>
    <property type="project" value="TreeGrafter"/>
</dbReference>
<dbReference type="Proteomes" id="UP001295444">
    <property type="component" value="Chromosome 05"/>
</dbReference>
<evidence type="ECO:0000313" key="10">
    <source>
        <dbReference type="Proteomes" id="UP001295444"/>
    </source>
</evidence>